<dbReference type="Gene3D" id="3.30.70.120">
    <property type="match status" value="1"/>
</dbReference>
<dbReference type="InterPro" id="IPR011322">
    <property type="entry name" value="N-reg_PII-like_a/b"/>
</dbReference>
<accession>A0A0P8YY47</accession>
<reference evidence="2 3" key="1">
    <citation type="submission" date="2015-09" db="EMBL/GenBank/DDBJ databases">
        <title>Genome sequence of Oxobacter pfennigii DSM 3222.</title>
        <authorList>
            <person name="Poehlein A."/>
            <person name="Bengelsdorf F.R."/>
            <person name="Schiel-Bengelsdorf B."/>
            <person name="Duerre P."/>
            <person name="Daniel R."/>
        </authorList>
    </citation>
    <scope>NUCLEOTIDE SEQUENCE [LARGE SCALE GENOMIC DNA]</scope>
    <source>
        <strain evidence="2 3">DSM 3222</strain>
    </source>
</reference>
<dbReference type="PANTHER" id="PTHR35983">
    <property type="entry name" value="UPF0166 PROTEIN TM_0021"/>
    <property type="match status" value="1"/>
</dbReference>
<dbReference type="InterPro" id="IPR015867">
    <property type="entry name" value="N-reg_PII/ATP_PRibTrfase_C"/>
</dbReference>
<organism evidence="2 3">
    <name type="scientific">Oxobacter pfennigii</name>
    <dbReference type="NCBI Taxonomy" id="36849"/>
    <lineage>
        <taxon>Bacteria</taxon>
        <taxon>Bacillati</taxon>
        <taxon>Bacillota</taxon>
        <taxon>Clostridia</taxon>
        <taxon>Eubacteriales</taxon>
        <taxon>Clostridiaceae</taxon>
        <taxon>Oxobacter</taxon>
    </lineage>
</organism>
<comment type="caution">
    <text evidence="2">The sequence shown here is derived from an EMBL/GenBank/DDBJ whole genome shotgun (WGS) entry which is preliminary data.</text>
</comment>
<dbReference type="RefSeq" id="WP_054874821.1">
    <property type="nucleotide sequence ID" value="NZ_LKET01000029.1"/>
</dbReference>
<dbReference type="EMBL" id="LKET01000029">
    <property type="protein sequence ID" value="KPU44682.1"/>
    <property type="molecule type" value="Genomic_DNA"/>
</dbReference>
<evidence type="ECO:0000313" key="3">
    <source>
        <dbReference type="Proteomes" id="UP000050326"/>
    </source>
</evidence>
<gene>
    <name evidence="2" type="ORF">OXPF_17680</name>
</gene>
<evidence type="ECO:0000313" key="2">
    <source>
        <dbReference type="EMBL" id="KPU44682.1"/>
    </source>
</evidence>
<proteinExistence type="inferred from homology"/>
<dbReference type="InterPro" id="IPR003793">
    <property type="entry name" value="UPF0166"/>
</dbReference>
<dbReference type="Pfam" id="PF02641">
    <property type="entry name" value="DUF190"/>
    <property type="match status" value="1"/>
</dbReference>
<comment type="similarity">
    <text evidence="1">Belongs to the UPF0166 family.</text>
</comment>
<dbReference type="PANTHER" id="PTHR35983:SF1">
    <property type="entry name" value="UPF0166 PROTEIN TM_0021"/>
    <property type="match status" value="1"/>
</dbReference>
<dbReference type="STRING" id="36849.OXPF_17680"/>
<protein>
    <submittedName>
        <fullName evidence="2">Uncharacterized protein</fullName>
    </submittedName>
</protein>
<dbReference type="OrthoDB" id="9795599at2"/>
<keyword evidence="3" id="KW-1185">Reference proteome</keyword>
<dbReference type="Proteomes" id="UP000050326">
    <property type="component" value="Unassembled WGS sequence"/>
</dbReference>
<dbReference type="AlphaFoldDB" id="A0A0P8YY47"/>
<name>A0A0P8YY47_9CLOT</name>
<evidence type="ECO:0000256" key="1">
    <source>
        <dbReference type="ARBA" id="ARBA00010554"/>
    </source>
</evidence>
<dbReference type="SUPFAM" id="SSF54913">
    <property type="entry name" value="GlnB-like"/>
    <property type="match status" value="1"/>
</dbReference>
<sequence length="109" mass="12222">MKNRNGKLLKVYLDESQKHHGKSLYDTIIKKLKDAGVYTAIAYRGIEGFGQDGTIHFSKMVELAIDLPLIIEAVGDYESINKAIDTIQPVLQKGYMVLLDAQLVETKQI</sequence>